<name>A0ABQ8CPT6_BRANA</name>
<dbReference type="SUPFAM" id="SSF53474">
    <property type="entry name" value="alpha/beta-Hydrolases"/>
    <property type="match status" value="1"/>
</dbReference>
<reference evidence="3 4" key="1">
    <citation type="submission" date="2021-05" db="EMBL/GenBank/DDBJ databases">
        <title>Genome Assembly of Synthetic Allotetraploid Brassica napus Reveals Homoeologous Exchanges between Subgenomes.</title>
        <authorList>
            <person name="Davis J.T."/>
        </authorList>
    </citation>
    <scope>NUCLEOTIDE SEQUENCE [LARGE SCALE GENOMIC DNA]</scope>
    <source>
        <strain evidence="4">cv. Da-Ae</strain>
        <tissue evidence="3">Seedling</tissue>
    </source>
</reference>
<feature type="chain" id="PRO_5046064504" description="Sinapoylglucose:choline sinapoyltransferase" evidence="2">
    <location>
        <begin position="24"/>
        <end position="625"/>
    </location>
</feature>
<evidence type="ECO:0008006" key="5">
    <source>
        <dbReference type="Google" id="ProtNLM"/>
    </source>
</evidence>
<dbReference type="InterPro" id="IPR029058">
    <property type="entry name" value="AB_hydrolase_fold"/>
</dbReference>
<feature type="signal peptide" evidence="2">
    <location>
        <begin position="1"/>
        <end position="23"/>
    </location>
</feature>
<dbReference type="PRINTS" id="PR00724">
    <property type="entry name" value="CRBOXYPTASEC"/>
</dbReference>
<dbReference type="PANTHER" id="PTHR11802:SF196">
    <property type="entry name" value="SERINE CARBOXYPEPTIDASE-LIKE 10-RELATED"/>
    <property type="match status" value="1"/>
</dbReference>
<accession>A0ABQ8CPT6</accession>
<sequence>MSLTLKLLFLLLLLFVWSQHVDSGSIVKFLPGFEGPLPFELETGYIGIGEKEDIQLFYYFIKSEKNPIEDPLLIWLNGGPGCSSLLGLLFENGPLAFKFEVYNGNLASLFSTTYSWTQVANILFLDQPVGSGFSYSRTPLDKTSDTNEVKMIHEFLQKWLSKHPQFFSNPFYVIGDSYSGKIVPALVQKISKGNYICCKPLINLQGYVLGNPVTYPEFELNYRIPFSHGMSLISDELYESLNRNCKGVYENVDPRNTKCLELVAEYHKCTDKINPHNILLPDCDNDGNSENISPDCYSYGFQYGNIGVHFLSLISVRVLSWNIVKSIAPPPPSRLVTPFPAPPPPSRLVTPFPSEICCYSTASFTSPSHLNADTAYGLSDICFWLGLAHLLVCEGLLLKSTHSWPTKNFPMSDVIKLRHRSSSEASCRQRKPFSMAFSYVSGVTHLFLPPISPYLRQSSIENSGRAQPPLFQDNYFLVEAKESVSSPYYLYYLIESWANNERVREALHVQKGTKGHWKRCNRTIPYSPDIISSVPYHMNNSISGYRGDHDMTVPSIATQAWIKSLNYSIIDDWRPWMIKTQIAGYTRTYSNKMTFSTIKGSGHTAEYKPNETFIMFQRWISGQPL</sequence>
<evidence type="ECO:0000256" key="2">
    <source>
        <dbReference type="SAM" id="SignalP"/>
    </source>
</evidence>
<dbReference type="Pfam" id="PF00450">
    <property type="entry name" value="Peptidase_S10"/>
    <property type="match status" value="2"/>
</dbReference>
<evidence type="ECO:0000313" key="3">
    <source>
        <dbReference type="EMBL" id="KAH0918336.1"/>
    </source>
</evidence>
<proteinExistence type="inferred from homology"/>
<evidence type="ECO:0000313" key="4">
    <source>
        <dbReference type="Proteomes" id="UP000824890"/>
    </source>
</evidence>
<gene>
    <name evidence="3" type="ORF">HID58_025996</name>
</gene>
<dbReference type="PANTHER" id="PTHR11802">
    <property type="entry name" value="SERINE PROTEASE FAMILY S10 SERINE CARBOXYPEPTIDASE"/>
    <property type="match status" value="1"/>
</dbReference>
<dbReference type="Gene3D" id="3.40.50.1820">
    <property type="entry name" value="alpha/beta hydrolase"/>
    <property type="match status" value="2"/>
</dbReference>
<keyword evidence="4" id="KW-1185">Reference proteome</keyword>
<comment type="similarity">
    <text evidence="1">Belongs to the peptidase S10 family.</text>
</comment>
<protein>
    <recommendedName>
        <fullName evidence="5">Sinapoylglucose:choline sinapoyltransferase</fullName>
    </recommendedName>
</protein>
<dbReference type="InterPro" id="IPR001563">
    <property type="entry name" value="Peptidase_S10"/>
</dbReference>
<dbReference type="EMBL" id="JAGKQM010000007">
    <property type="protein sequence ID" value="KAH0918336.1"/>
    <property type="molecule type" value="Genomic_DNA"/>
</dbReference>
<organism evidence="3 4">
    <name type="scientific">Brassica napus</name>
    <name type="common">Rape</name>
    <dbReference type="NCBI Taxonomy" id="3708"/>
    <lineage>
        <taxon>Eukaryota</taxon>
        <taxon>Viridiplantae</taxon>
        <taxon>Streptophyta</taxon>
        <taxon>Embryophyta</taxon>
        <taxon>Tracheophyta</taxon>
        <taxon>Spermatophyta</taxon>
        <taxon>Magnoliopsida</taxon>
        <taxon>eudicotyledons</taxon>
        <taxon>Gunneridae</taxon>
        <taxon>Pentapetalae</taxon>
        <taxon>rosids</taxon>
        <taxon>malvids</taxon>
        <taxon>Brassicales</taxon>
        <taxon>Brassicaceae</taxon>
        <taxon>Brassiceae</taxon>
        <taxon>Brassica</taxon>
    </lineage>
</organism>
<keyword evidence="2" id="KW-0732">Signal</keyword>
<comment type="caution">
    <text evidence="3">The sequence shown here is derived from an EMBL/GenBank/DDBJ whole genome shotgun (WGS) entry which is preliminary data.</text>
</comment>
<dbReference type="Proteomes" id="UP000824890">
    <property type="component" value="Unassembled WGS sequence"/>
</dbReference>
<evidence type="ECO:0000256" key="1">
    <source>
        <dbReference type="ARBA" id="ARBA00009431"/>
    </source>
</evidence>